<dbReference type="OrthoDB" id="9816011at2"/>
<dbReference type="SUPFAM" id="SSF55136">
    <property type="entry name" value="Probable bacterial effector-binding domain"/>
    <property type="match status" value="1"/>
</dbReference>
<accession>A0A6B8KAK3</accession>
<reference evidence="2 3" key="1">
    <citation type="submission" date="2019-11" db="EMBL/GenBank/DDBJ databases">
        <title>The genome sequence of Methylocystis heyeri.</title>
        <authorList>
            <person name="Oshkin I.Y."/>
            <person name="Miroshnikov K."/>
            <person name="Dedysh S.N."/>
        </authorList>
    </citation>
    <scope>NUCLEOTIDE SEQUENCE [LARGE SCALE GENOMIC DNA]</scope>
    <source>
        <strain evidence="2 3">H2</strain>
    </source>
</reference>
<dbReference type="Pfam" id="PF06445">
    <property type="entry name" value="GyrI-like"/>
    <property type="match status" value="1"/>
</dbReference>
<dbReference type="InterPro" id="IPR029442">
    <property type="entry name" value="GyrI-like"/>
</dbReference>
<evidence type="ECO:0000313" key="2">
    <source>
        <dbReference type="EMBL" id="QGM44767.1"/>
    </source>
</evidence>
<feature type="domain" description="GyrI-like small molecule binding" evidence="1">
    <location>
        <begin position="2"/>
        <end position="90"/>
    </location>
</feature>
<sequence length="97" mass="10560">MVYYAGVALREGAEPGEDVGILELEGGLYACSRLVGPYRGIGGAFQKLFGQWLPASGYEPDRRPALEIYRNNPYDTPEDELITDLLVAVKNPEKAGA</sequence>
<dbReference type="EMBL" id="CP046052">
    <property type="protein sequence ID" value="QGM44767.1"/>
    <property type="molecule type" value="Genomic_DNA"/>
</dbReference>
<name>A0A6B8KAK3_9HYPH</name>
<dbReference type="PANTHER" id="PTHR40055:SF1">
    <property type="entry name" value="TRANSCRIPTIONAL REGULATOR YGIV-RELATED"/>
    <property type="match status" value="1"/>
</dbReference>
<protein>
    <recommendedName>
        <fullName evidence="1">GyrI-like small molecule binding domain-containing protein</fullName>
    </recommendedName>
</protein>
<evidence type="ECO:0000313" key="3">
    <source>
        <dbReference type="Proteomes" id="UP000309061"/>
    </source>
</evidence>
<organism evidence="2 3">
    <name type="scientific">Methylocystis heyeri</name>
    <dbReference type="NCBI Taxonomy" id="391905"/>
    <lineage>
        <taxon>Bacteria</taxon>
        <taxon>Pseudomonadati</taxon>
        <taxon>Pseudomonadota</taxon>
        <taxon>Alphaproteobacteria</taxon>
        <taxon>Hyphomicrobiales</taxon>
        <taxon>Methylocystaceae</taxon>
        <taxon>Methylocystis</taxon>
    </lineage>
</organism>
<evidence type="ECO:0000259" key="1">
    <source>
        <dbReference type="Pfam" id="PF06445"/>
    </source>
</evidence>
<keyword evidence="3" id="KW-1185">Reference proteome</keyword>
<dbReference type="AlphaFoldDB" id="A0A6B8KAK3"/>
<dbReference type="InterPro" id="IPR050908">
    <property type="entry name" value="SmbC-like"/>
</dbReference>
<dbReference type="Gene3D" id="3.20.80.10">
    <property type="entry name" value="Regulatory factor, effector binding domain"/>
    <property type="match status" value="1"/>
</dbReference>
<gene>
    <name evidence="2" type="ORF">H2LOC_003160</name>
</gene>
<dbReference type="InterPro" id="IPR011256">
    <property type="entry name" value="Reg_factor_effector_dom_sf"/>
</dbReference>
<proteinExistence type="predicted"/>
<dbReference type="Proteomes" id="UP000309061">
    <property type="component" value="Chromosome"/>
</dbReference>
<dbReference type="PANTHER" id="PTHR40055">
    <property type="entry name" value="TRANSCRIPTIONAL REGULATOR YGIV-RELATED"/>
    <property type="match status" value="1"/>
</dbReference>
<dbReference type="KEGG" id="mhey:H2LOC_003160"/>